<evidence type="ECO:0000313" key="2">
    <source>
        <dbReference type="Proteomes" id="UP000054632"/>
    </source>
</evidence>
<gene>
    <name evidence="1" type="ORF">T4A_406</name>
</gene>
<organism evidence="1 2">
    <name type="scientific">Trichinella pseudospiralis</name>
    <name type="common">Parasitic roundworm</name>
    <dbReference type="NCBI Taxonomy" id="6337"/>
    <lineage>
        <taxon>Eukaryota</taxon>
        <taxon>Metazoa</taxon>
        <taxon>Ecdysozoa</taxon>
        <taxon>Nematoda</taxon>
        <taxon>Enoplea</taxon>
        <taxon>Dorylaimia</taxon>
        <taxon>Trichinellida</taxon>
        <taxon>Trichinellidae</taxon>
        <taxon>Trichinella</taxon>
    </lineage>
</organism>
<accession>A0A0V1DUF9</accession>
<comment type="caution">
    <text evidence="1">The sequence shown here is derived from an EMBL/GenBank/DDBJ whole genome shotgun (WGS) entry which is preliminary data.</text>
</comment>
<dbReference type="AlphaFoldDB" id="A0A0V1DUF9"/>
<name>A0A0V1DUF9_TRIPS</name>
<evidence type="ECO:0000313" key="1">
    <source>
        <dbReference type="EMBL" id="KRY65092.1"/>
    </source>
</evidence>
<reference evidence="1 2" key="1">
    <citation type="submission" date="2015-01" db="EMBL/GenBank/DDBJ databases">
        <title>Evolution of Trichinella species and genotypes.</title>
        <authorList>
            <person name="Korhonen P.K."/>
            <person name="Edoardo P."/>
            <person name="Giuseppe L.R."/>
            <person name="Gasser R.B."/>
        </authorList>
    </citation>
    <scope>NUCLEOTIDE SEQUENCE [LARGE SCALE GENOMIC DNA]</scope>
    <source>
        <strain evidence="1">ISS13</strain>
    </source>
</reference>
<sequence>MTLHPPHRSQADQACGVTWRGQPQTTRVKHWVQSSNRAQTLKQSREDLEEQLQFLNIRSPNKSSSQQASAVVIVETMETIVSRLHGHKVSGKATMLPLRPKRNPKGDGNLSMKRRSQHNIHIKVNNIIYPLANPSAEFYRSITLSSEQTTLTKRATPVIDSLLCQAVGYIAFSRISS</sequence>
<dbReference type="Proteomes" id="UP000054632">
    <property type="component" value="Unassembled WGS sequence"/>
</dbReference>
<dbReference type="EMBL" id="JYDR01000232">
    <property type="protein sequence ID" value="KRY65092.1"/>
    <property type="molecule type" value="Genomic_DNA"/>
</dbReference>
<protein>
    <submittedName>
        <fullName evidence="1">Uncharacterized protein</fullName>
    </submittedName>
</protein>
<proteinExistence type="predicted"/>